<comment type="similarity">
    <text evidence="5">Belongs to the iron/ascorbate-dependent oxidoreductase family.</text>
</comment>
<evidence type="ECO:0000256" key="2">
    <source>
        <dbReference type="ARBA" id="ARBA00022723"/>
    </source>
</evidence>
<keyword evidence="4 5" id="KW-0408">Iron</keyword>
<dbReference type="AlphaFoldDB" id="A0A835U8Y5"/>
<gene>
    <name evidence="7" type="ORF">HPP92_025393</name>
</gene>
<comment type="cofactor">
    <cofactor evidence="1">
        <name>L-ascorbate</name>
        <dbReference type="ChEBI" id="CHEBI:38290"/>
    </cofactor>
</comment>
<dbReference type="InterPro" id="IPR005123">
    <property type="entry name" value="Oxoglu/Fe-dep_dioxygenase_dom"/>
</dbReference>
<dbReference type="InterPro" id="IPR044861">
    <property type="entry name" value="IPNS-like_FE2OG_OXY"/>
</dbReference>
<dbReference type="OrthoDB" id="288590at2759"/>
<reference evidence="7 8" key="1">
    <citation type="journal article" date="2020" name="Nat. Food">
        <title>A phased Vanilla planifolia genome enables genetic improvement of flavour and production.</title>
        <authorList>
            <person name="Hasing T."/>
            <person name="Tang H."/>
            <person name="Brym M."/>
            <person name="Khazi F."/>
            <person name="Huang T."/>
            <person name="Chambers A.H."/>
        </authorList>
    </citation>
    <scope>NUCLEOTIDE SEQUENCE [LARGE SCALE GENOMIC DNA]</scope>
    <source>
        <tissue evidence="7">Leaf</tissue>
    </source>
</reference>
<keyword evidence="3 5" id="KW-0560">Oxidoreductase</keyword>
<dbReference type="Pfam" id="PF03171">
    <property type="entry name" value="2OG-FeII_Oxy"/>
    <property type="match status" value="1"/>
</dbReference>
<evidence type="ECO:0000256" key="3">
    <source>
        <dbReference type="ARBA" id="ARBA00023002"/>
    </source>
</evidence>
<name>A0A835U8Y5_VANPL</name>
<dbReference type="EMBL" id="JADCNM010000014">
    <property type="protein sequence ID" value="KAG0454089.1"/>
    <property type="molecule type" value="Genomic_DNA"/>
</dbReference>
<dbReference type="InterPro" id="IPR026992">
    <property type="entry name" value="DIOX_N"/>
</dbReference>
<dbReference type="PANTHER" id="PTHR47990">
    <property type="entry name" value="2-OXOGLUTARATE (2OG) AND FE(II)-DEPENDENT OXYGENASE SUPERFAMILY PROTEIN-RELATED"/>
    <property type="match status" value="1"/>
</dbReference>
<dbReference type="SUPFAM" id="SSF51197">
    <property type="entry name" value="Clavaminate synthase-like"/>
    <property type="match status" value="1"/>
</dbReference>
<dbReference type="InterPro" id="IPR050231">
    <property type="entry name" value="Iron_ascorbate_oxido_reductase"/>
</dbReference>
<dbReference type="GO" id="GO:0046872">
    <property type="term" value="F:metal ion binding"/>
    <property type="evidence" value="ECO:0007669"/>
    <property type="project" value="UniProtKB-KW"/>
</dbReference>
<dbReference type="InterPro" id="IPR027443">
    <property type="entry name" value="IPNS-like_sf"/>
</dbReference>
<dbReference type="Proteomes" id="UP000639772">
    <property type="component" value="Unassembled WGS sequence"/>
</dbReference>
<accession>A0A835U8Y5</accession>
<comment type="caution">
    <text evidence="7">The sequence shown here is derived from an EMBL/GenBank/DDBJ whole genome shotgun (WGS) entry which is preliminary data.</text>
</comment>
<dbReference type="Gene3D" id="2.60.120.330">
    <property type="entry name" value="B-lactam Antibiotic, Isopenicillin N Synthase, Chain"/>
    <property type="match status" value="1"/>
</dbReference>
<organism evidence="7 8">
    <name type="scientific">Vanilla planifolia</name>
    <name type="common">Vanilla</name>
    <dbReference type="NCBI Taxonomy" id="51239"/>
    <lineage>
        <taxon>Eukaryota</taxon>
        <taxon>Viridiplantae</taxon>
        <taxon>Streptophyta</taxon>
        <taxon>Embryophyta</taxon>
        <taxon>Tracheophyta</taxon>
        <taxon>Spermatophyta</taxon>
        <taxon>Magnoliopsida</taxon>
        <taxon>Liliopsida</taxon>
        <taxon>Asparagales</taxon>
        <taxon>Orchidaceae</taxon>
        <taxon>Vanilloideae</taxon>
        <taxon>Vanilleae</taxon>
        <taxon>Vanilla</taxon>
    </lineage>
</organism>
<protein>
    <recommendedName>
        <fullName evidence="6">Fe2OG dioxygenase domain-containing protein</fullName>
    </recommendedName>
</protein>
<dbReference type="Pfam" id="PF14226">
    <property type="entry name" value="DIOX_N"/>
    <property type="match status" value="1"/>
</dbReference>
<proteinExistence type="inferred from homology"/>
<dbReference type="GO" id="GO:0016491">
    <property type="term" value="F:oxidoreductase activity"/>
    <property type="evidence" value="ECO:0007669"/>
    <property type="project" value="UniProtKB-KW"/>
</dbReference>
<evidence type="ECO:0000313" key="7">
    <source>
        <dbReference type="EMBL" id="KAG0454089.1"/>
    </source>
</evidence>
<evidence type="ECO:0000313" key="8">
    <source>
        <dbReference type="Proteomes" id="UP000639772"/>
    </source>
</evidence>
<evidence type="ECO:0000259" key="6">
    <source>
        <dbReference type="PROSITE" id="PS51471"/>
    </source>
</evidence>
<evidence type="ECO:0000256" key="1">
    <source>
        <dbReference type="ARBA" id="ARBA00001961"/>
    </source>
</evidence>
<evidence type="ECO:0000256" key="4">
    <source>
        <dbReference type="ARBA" id="ARBA00023004"/>
    </source>
</evidence>
<keyword evidence="2 5" id="KW-0479">Metal-binding</keyword>
<sequence length="304" mass="33791">MSSDACSLSVVDLSKLPAEQGKLRAAVSETGLGCFRVVNHGIPMALLEEMMATGASLMDLPPEVKHRNKDTMPGTGYLQPHRMGIVEALGIYDAASSDDVRAFCASLDVLPHHRDILCSSISKLLDLIISLAFQVAACLGVVDCSFQEWSCTLRLIQYNFTEKTIGSIGALEHTDTSFITIISEDKCNGLEIMDSNGNFVCVDPVPETLLVMIGDIAKVWSNGRLHNVTHRVVCKKEEPRFSIALFLMAPKDNKVEPRAELVDTEHPSRYRSFDYVEYKRDRLISRLFKGETLLRWARDQDALV</sequence>
<feature type="domain" description="Fe2OG dioxygenase" evidence="6">
    <location>
        <begin position="148"/>
        <end position="249"/>
    </location>
</feature>
<evidence type="ECO:0000256" key="5">
    <source>
        <dbReference type="RuleBase" id="RU003682"/>
    </source>
</evidence>
<dbReference type="PROSITE" id="PS51471">
    <property type="entry name" value="FE2OG_OXY"/>
    <property type="match status" value="1"/>
</dbReference>